<dbReference type="PANTHER" id="PTHR32246">
    <property type="entry name" value="INGRESSION PROTEIN FIC1"/>
    <property type="match status" value="1"/>
</dbReference>
<dbReference type="InterPro" id="IPR035892">
    <property type="entry name" value="C2_domain_sf"/>
</dbReference>
<proteinExistence type="predicted"/>
<dbReference type="Proteomes" id="UP000026962">
    <property type="component" value="Chromosome 2"/>
</dbReference>
<dbReference type="PANTHER" id="PTHR32246:SF21">
    <property type="entry name" value="OS02G0518000 PROTEIN"/>
    <property type="match status" value="1"/>
</dbReference>
<dbReference type="AlphaFoldDB" id="A0A0E0K0G4"/>
<dbReference type="Gramene" id="OPUNC02G16580.1">
    <property type="protein sequence ID" value="OPUNC02G16580.1"/>
    <property type="gene ID" value="OPUNC02G16580"/>
</dbReference>
<accession>A0A0E0K0G4</accession>
<dbReference type="EnsemblPlants" id="OPUNC02G16580.1">
    <property type="protein sequence ID" value="OPUNC02G16580.1"/>
    <property type="gene ID" value="OPUNC02G16580"/>
</dbReference>
<dbReference type="SUPFAM" id="SSF49562">
    <property type="entry name" value="C2 domain (Calcium/lipid-binding domain, CaLB)"/>
    <property type="match status" value="1"/>
</dbReference>
<evidence type="ECO:0000313" key="2">
    <source>
        <dbReference type="EnsemblPlants" id="OPUNC02G16580.1"/>
    </source>
</evidence>
<dbReference type="STRING" id="4537.A0A0E0K0G4"/>
<dbReference type="OMA" id="IPIYHTP"/>
<evidence type="ECO:0000256" key="1">
    <source>
        <dbReference type="SAM" id="MobiDB-lite"/>
    </source>
</evidence>
<feature type="region of interest" description="Disordered" evidence="1">
    <location>
        <begin position="87"/>
        <end position="120"/>
    </location>
</feature>
<evidence type="ECO:0008006" key="4">
    <source>
        <dbReference type="Google" id="ProtNLM"/>
    </source>
</evidence>
<dbReference type="HOGENOM" id="CLU_070699_0_0_1"/>
<feature type="region of interest" description="Disordered" evidence="1">
    <location>
        <begin position="190"/>
        <end position="223"/>
    </location>
</feature>
<feature type="region of interest" description="Disordered" evidence="1">
    <location>
        <begin position="49"/>
        <end position="74"/>
    </location>
</feature>
<reference evidence="2" key="2">
    <citation type="submission" date="2018-05" db="EMBL/GenBank/DDBJ databases">
        <title>OpunRS2 (Oryza punctata Reference Sequence Version 2).</title>
        <authorList>
            <person name="Zhang J."/>
            <person name="Kudrna D."/>
            <person name="Lee S."/>
            <person name="Talag J."/>
            <person name="Welchert J."/>
            <person name="Wing R.A."/>
        </authorList>
    </citation>
    <scope>NUCLEOTIDE SEQUENCE [LARGE SCALE GENOMIC DNA]</scope>
</reference>
<name>A0A0E0K0G4_ORYPU</name>
<sequence>MDHRWWLLQPRRRPEPAAIDITWVSCRGVRSSVPFHTPCLYASIYLHHPSSSSSCGRRPHRVKTATDRTGGGNPEWDAPLRLYYLPSSSSSSSSSGEREAAPAAASPPASDDNKEEEEEEDDCRRLLLRFELKSEVAVIGDVLSATAAVPVSELVADGRTRRVSYQLAGPDGKHPNGVISFSYAFHAADTSSSSSPSSDADDDRRSTTTTTTTSSGSECEYSITPPWSAASRAITLPPPPSSSTMYPAIDWPPTEQVIPMLLYPPAKPHITAVVKGSTCYPPPPPPTPPVEPVAVFAPPSPACGVYYPPTVREPVSSSGMYPKVDLDIPVSCYPPPPTATMYGGGCGYAAAPELDGRFLHG</sequence>
<feature type="compositionally biased region" description="Low complexity" evidence="1">
    <location>
        <begin position="87"/>
        <end position="110"/>
    </location>
</feature>
<reference evidence="2" key="1">
    <citation type="submission" date="2015-04" db="UniProtKB">
        <authorList>
            <consortium name="EnsemblPlants"/>
        </authorList>
    </citation>
    <scope>IDENTIFICATION</scope>
</reference>
<protein>
    <recommendedName>
        <fullName evidence="4">C2 domain-containing protein</fullName>
    </recommendedName>
</protein>
<evidence type="ECO:0000313" key="3">
    <source>
        <dbReference type="Proteomes" id="UP000026962"/>
    </source>
</evidence>
<organism evidence="2">
    <name type="scientific">Oryza punctata</name>
    <name type="common">Red rice</name>
    <dbReference type="NCBI Taxonomy" id="4537"/>
    <lineage>
        <taxon>Eukaryota</taxon>
        <taxon>Viridiplantae</taxon>
        <taxon>Streptophyta</taxon>
        <taxon>Embryophyta</taxon>
        <taxon>Tracheophyta</taxon>
        <taxon>Spermatophyta</taxon>
        <taxon>Magnoliopsida</taxon>
        <taxon>Liliopsida</taxon>
        <taxon>Poales</taxon>
        <taxon>Poaceae</taxon>
        <taxon>BOP clade</taxon>
        <taxon>Oryzoideae</taxon>
        <taxon>Oryzeae</taxon>
        <taxon>Oryzinae</taxon>
        <taxon>Oryza</taxon>
    </lineage>
</organism>
<dbReference type="eggNOG" id="ENOG502R1PM">
    <property type="taxonomic scope" value="Eukaryota"/>
</dbReference>
<keyword evidence="3" id="KW-1185">Reference proteome</keyword>